<dbReference type="FunFam" id="2.40.180.10:FF:000003">
    <property type="entry name" value="Catalase"/>
    <property type="match status" value="1"/>
</dbReference>
<dbReference type="Gene3D" id="2.40.180.10">
    <property type="entry name" value="Catalase core domain"/>
    <property type="match status" value="1"/>
</dbReference>
<dbReference type="PROSITE" id="PS51402">
    <property type="entry name" value="CATALASE_3"/>
    <property type="match status" value="1"/>
</dbReference>
<dbReference type="GO" id="GO:0020037">
    <property type="term" value="F:heme binding"/>
    <property type="evidence" value="ECO:0007669"/>
    <property type="project" value="UniProtKB-UniRule"/>
</dbReference>
<keyword evidence="5 10" id="KW-0349">Heme</keyword>
<dbReference type="PIRSF" id="PIRSF038927">
    <property type="entry name" value="Catalase_clade2"/>
    <property type="match status" value="1"/>
</dbReference>
<keyword evidence="19" id="KW-1185">Reference proteome</keyword>
<dbReference type="SMART" id="SM01060">
    <property type="entry name" value="Catalase"/>
    <property type="match status" value="1"/>
</dbReference>
<comment type="caution">
    <text evidence="18">The sequence shown here is derived from an EMBL/GenBank/DDBJ whole genome shotgun (WGS) entry which is preliminary data.</text>
</comment>
<feature type="signal peptide" evidence="16">
    <location>
        <begin position="1"/>
        <end position="19"/>
    </location>
</feature>
<dbReference type="PANTHER" id="PTHR42821:SF3">
    <property type="entry name" value="CATALASE B"/>
    <property type="match status" value="1"/>
</dbReference>
<feature type="active site" evidence="11">
    <location>
        <position position="187"/>
    </location>
</feature>
<keyword evidence="6 10" id="KW-0479">Metal-binding</keyword>
<evidence type="ECO:0000256" key="2">
    <source>
        <dbReference type="ARBA" id="ARBA00005329"/>
    </source>
</evidence>
<dbReference type="InterPro" id="IPR043156">
    <property type="entry name" value="Catalase_clade2_helical"/>
</dbReference>
<comment type="function">
    <text evidence="10">Occurs in almost all aerobically respiring organisms and serves to protect cells from the toxic effects of hydrogen peroxide.</text>
</comment>
<dbReference type="GO" id="GO:0042744">
    <property type="term" value="P:hydrogen peroxide catabolic process"/>
    <property type="evidence" value="ECO:0007669"/>
    <property type="project" value="UniProtKB-UniRule"/>
</dbReference>
<proteinExistence type="inferred from homology"/>
<dbReference type="InterPro" id="IPR011614">
    <property type="entry name" value="Catalase_core"/>
</dbReference>
<evidence type="ECO:0000256" key="10">
    <source>
        <dbReference type="PIRNR" id="PIRNR038927"/>
    </source>
</evidence>
<dbReference type="GO" id="GO:0006979">
    <property type="term" value="P:response to oxidative stress"/>
    <property type="evidence" value="ECO:0007669"/>
    <property type="project" value="InterPro"/>
</dbReference>
<organism evidence="18 19">
    <name type="scientific">Neocucurbitaria cava</name>
    <dbReference type="NCBI Taxonomy" id="798079"/>
    <lineage>
        <taxon>Eukaryota</taxon>
        <taxon>Fungi</taxon>
        <taxon>Dikarya</taxon>
        <taxon>Ascomycota</taxon>
        <taxon>Pezizomycotina</taxon>
        <taxon>Dothideomycetes</taxon>
        <taxon>Pleosporomycetidae</taxon>
        <taxon>Pleosporales</taxon>
        <taxon>Pleosporineae</taxon>
        <taxon>Cucurbitariaceae</taxon>
        <taxon>Neocucurbitaria</taxon>
    </lineage>
</organism>
<comment type="similarity">
    <text evidence="2 10 13">Belongs to the catalase family.</text>
</comment>
<dbReference type="PROSITE" id="PS00438">
    <property type="entry name" value="CATALASE_2"/>
    <property type="match status" value="1"/>
</dbReference>
<dbReference type="GO" id="GO:0046872">
    <property type="term" value="F:metal ion binding"/>
    <property type="evidence" value="ECO:0007669"/>
    <property type="project" value="UniProtKB-KW"/>
</dbReference>
<evidence type="ECO:0000256" key="4">
    <source>
        <dbReference type="ARBA" id="ARBA00022559"/>
    </source>
</evidence>
<dbReference type="Pfam" id="PF06628">
    <property type="entry name" value="Catalase-rel"/>
    <property type="match status" value="1"/>
</dbReference>
<keyword evidence="9 10" id="KW-0376">Hydrogen peroxide</keyword>
<dbReference type="EC" id="1.11.1.6" evidence="3 10"/>
<dbReference type="InterPro" id="IPR024708">
    <property type="entry name" value="Catalase_AS"/>
</dbReference>
<dbReference type="PROSITE" id="PS00437">
    <property type="entry name" value="CATALASE_1"/>
    <property type="match status" value="1"/>
</dbReference>
<keyword evidence="7 10" id="KW-0560">Oxidoreductase</keyword>
<dbReference type="Gene3D" id="3.40.50.880">
    <property type="match status" value="1"/>
</dbReference>
<reference evidence="18" key="1">
    <citation type="submission" date="2022-10" db="EMBL/GenBank/DDBJ databases">
        <title>Tapping the CABI collections for fungal endophytes: first genome assemblies for Collariella, Neodidymelliopsis, Ascochyta clinopodiicola, Didymella pomorum, Didymosphaeria variabile, Neocosmospora piperis and Neocucurbitaria cava.</title>
        <authorList>
            <person name="Hill R."/>
        </authorList>
    </citation>
    <scope>NUCLEOTIDE SEQUENCE</scope>
    <source>
        <strain evidence="18">IMI 356814</strain>
    </source>
</reference>
<evidence type="ECO:0000256" key="6">
    <source>
        <dbReference type="ARBA" id="ARBA00022723"/>
    </source>
</evidence>
<evidence type="ECO:0000256" key="1">
    <source>
        <dbReference type="ARBA" id="ARBA00001971"/>
    </source>
</evidence>
<keyword evidence="4 10" id="KW-0575">Peroxidase</keyword>
<name>A0A9W8YGX1_9PLEO</name>
<dbReference type="InterPro" id="IPR020835">
    <property type="entry name" value="Catalase_sf"/>
</dbReference>
<comment type="catalytic activity">
    <reaction evidence="10 13">
        <text>2 H2O2 = O2 + 2 H2O</text>
        <dbReference type="Rhea" id="RHEA:20309"/>
        <dbReference type="ChEBI" id="CHEBI:15377"/>
        <dbReference type="ChEBI" id="CHEBI:15379"/>
        <dbReference type="ChEBI" id="CHEBI:16240"/>
        <dbReference type="EC" id="1.11.1.6"/>
    </reaction>
</comment>
<protein>
    <recommendedName>
        <fullName evidence="3 10">Catalase</fullName>
        <ecNumber evidence="3 10">1.11.1.6</ecNumber>
    </recommendedName>
</protein>
<keyword evidence="16" id="KW-0732">Signal</keyword>
<accession>A0A9W8YGX1</accession>
<comment type="function">
    <text evidence="14">Catalyzes the degradation of hydrogen peroxide (H(2)O(2)) generated by peroxisomal oxidases to water and oxygen, thereby protecting cells from the toxic effects of hydrogen peroxide.</text>
</comment>
<dbReference type="Gene3D" id="1.20.1370.20">
    <property type="match status" value="1"/>
</dbReference>
<dbReference type="SUPFAM" id="SSF56634">
    <property type="entry name" value="Heme-dependent catalase-like"/>
    <property type="match status" value="1"/>
</dbReference>
<evidence type="ECO:0000259" key="17">
    <source>
        <dbReference type="SMART" id="SM01060"/>
    </source>
</evidence>
<keyword evidence="8 10" id="KW-0408">Iron</keyword>
<dbReference type="PRINTS" id="PR00067">
    <property type="entry name" value="CATALASE"/>
</dbReference>
<evidence type="ECO:0000256" key="8">
    <source>
        <dbReference type="ARBA" id="ARBA00023004"/>
    </source>
</evidence>
<evidence type="ECO:0000256" key="12">
    <source>
        <dbReference type="PIRSR" id="PIRSR038927-2"/>
    </source>
</evidence>
<evidence type="ECO:0000256" key="7">
    <source>
        <dbReference type="ARBA" id="ARBA00023002"/>
    </source>
</evidence>
<evidence type="ECO:0000313" key="19">
    <source>
        <dbReference type="Proteomes" id="UP001140560"/>
    </source>
</evidence>
<feature type="active site" evidence="11">
    <location>
        <position position="114"/>
    </location>
</feature>
<dbReference type="Proteomes" id="UP001140560">
    <property type="component" value="Unassembled WGS sequence"/>
</dbReference>
<dbReference type="GO" id="GO:0005829">
    <property type="term" value="C:cytosol"/>
    <property type="evidence" value="ECO:0007669"/>
    <property type="project" value="TreeGrafter"/>
</dbReference>
<comment type="cofactor">
    <cofactor evidence="1 10 12">
        <name>heme</name>
        <dbReference type="ChEBI" id="CHEBI:30413"/>
    </cofactor>
</comment>
<dbReference type="CDD" id="cd03132">
    <property type="entry name" value="GATase1_catalase"/>
    <property type="match status" value="1"/>
</dbReference>
<sequence length="744" mass="81492">MMRPIIFTALAACYHVAHAGCPYMDNDAQDLPAGHPAVRRDESAASASAATDEFMAQFEVNDTDVYMTNNFGGAIEDQESLSAGERGPTLLEDFIFREKITHFDHERVPERAVHARGAGAHGVFTSYGDWSNITGASFLNAPGKETPIFIRFSTVAGSRGSADTVRDVHGFALRFYTDEGNFDIVGNNIPVFFIQDAIKFPDLIHAVKPKQDSEIPQAATAHDSAWDFFSQQPSSMHTLFWAMSGHGTIRSYRHTDGWGVHTFRLVTDDGKTKLVKFRHRTLQGKASLLWEEAQITAGKNADAHRQDLFESIEKGFFPEWVFEAQIMDEDDQLRFGFDLLDPTKIVPEDIVPFTPLGKLTLNRNPRNYFAETEQIMFQVGHVVRGIDLTDDPLLQGRLFSYLDTQLNRHNGPNFEQLPINQPRVPVHNNARDGAAQMYIPLNVAAYSPNTLNEGSPRQANKTQGRGFFTAPNRSTGGRLTRSVSSTFADVWSQPRLFYNSLLPVEQQFLINAMRFETSQLTSDVVKNNVLIQLNRVSHDVAVRVANALDMTAPEPDDTYYHDNTTTGVSASAEKLLKLDGLKVGYLTSSSTSGDTAAALKSALGDLNVGLVVVAERLGDGIDQTYSATSAIQFDAVVVDGTASALFAPSGSLAHLNATSSTNGNSTGSARSTLYPAGRPLEILQNGYYWGKPVAVLGPSTAFDAAGIEAGTPGVYLSNDTSAIVDQLSEGLHTFKFLDRYPLDQ</sequence>
<dbReference type="InterPro" id="IPR029062">
    <property type="entry name" value="Class_I_gatase-like"/>
</dbReference>
<dbReference type="InterPro" id="IPR010582">
    <property type="entry name" value="Catalase_immune_responsive"/>
</dbReference>
<dbReference type="PANTHER" id="PTHR42821">
    <property type="entry name" value="CATALASE"/>
    <property type="match status" value="1"/>
</dbReference>
<feature type="binding site" description="axial binding residue" evidence="12">
    <location>
        <position position="401"/>
    </location>
    <ligand>
        <name>heme</name>
        <dbReference type="ChEBI" id="CHEBI:30413"/>
    </ligand>
    <ligandPart>
        <name>Fe</name>
        <dbReference type="ChEBI" id="CHEBI:18248"/>
    </ligandPart>
</feature>
<dbReference type="InterPro" id="IPR002226">
    <property type="entry name" value="Catalase_haem_BS"/>
</dbReference>
<evidence type="ECO:0000256" key="16">
    <source>
        <dbReference type="SAM" id="SignalP"/>
    </source>
</evidence>
<evidence type="ECO:0000256" key="13">
    <source>
        <dbReference type="RuleBase" id="RU000498"/>
    </source>
</evidence>
<dbReference type="InterPro" id="IPR024712">
    <property type="entry name" value="Catalase_clade2"/>
</dbReference>
<dbReference type="InterPro" id="IPR041399">
    <property type="entry name" value="Catalase_large_C"/>
</dbReference>
<evidence type="ECO:0000313" key="18">
    <source>
        <dbReference type="EMBL" id="KAJ4375047.1"/>
    </source>
</evidence>
<dbReference type="AlphaFoldDB" id="A0A9W8YGX1"/>
<dbReference type="InterPro" id="IPR018028">
    <property type="entry name" value="Catalase"/>
</dbReference>
<evidence type="ECO:0000256" key="9">
    <source>
        <dbReference type="ARBA" id="ARBA00023324"/>
    </source>
</evidence>
<feature type="region of interest" description="Disordered" evidence="15">
    <location>
        <begin position="454"/>
        <end position="479"/>
    </location>
</feature>
<evidence type="ECO:0000256" key="14">
    <source>
        <dbReference type="RuleBase" id="RU004142"/>
    </source>
</evidence>
<dbReference type="EMBL" id="JAPEUY010000003">
    <property type="protein sequence ID" value="KAJ4375047.1"/>
    <property type="molecule type" value="Genomic_DNA"/>
</dbReference>
<feature type="compositionally biased region" description="Polar residues" evidence="15">
    <location>
        <begin position="454"/>
        <end position="463"/>
    </location>
</feature>
<dbReference type="Pfam" id="PF18011">
    <property type="entry name" value="Catalase_C"/>
    <property type="match status" value="1"/>
</dbReference>
<evidence type="ECO:0000256" key="5">
    <source>
        <dbReference type="ARBA" id="ARBA00022617"/>
    </source>
</evidence>
<dbReference type="GO" id="GO:0004096">
    <property type="term" value="F:catalase activity"/>
    <property type="evidence" value="ECO:0007669"/>
    <property type="project" value="UniProtKB-UniRule"/>
</dbReference>
<evidence type="ECO:0000256" key="15">
    <source>
        <dbReference type="SAM" id="MobiDB-lite"/>
    </source>
</evidence>
<gene>
    <name evidence="18" type="ORF">N0V83_002126</name>
</gene>
<feature type="domain" description="Catalase core" evidence="17">
    <location>
        <begin position="68"/>
        <end position="455"/>
    </location>
</feature>
<evidence type="ECO:0000256" key="3">
    <source>
        <dbReference type="ARBA" id="ARBA00012314"/>
    </source>
</evidence>
<feature type="chain" id="PRO_5040931868" description="Catalase" evidence="16">
    <location>
        <begin position="20"/>
        <end position="744"/>
    </location>
</feature>
<evidence type="ECO:0000256" key="11">
    <source>
        <dbReference type="PIRSR" id="PIRSR038927-1"/>
    </source>
</evidence>
<dbReference type="OrthoDB" id="6880011at2759"/>
<dbReference type="Pfam" id="PF00199">
    <property type="entry name" value="Catalase"/>
    <property type="match status" value="1"/>
</dbReference>